<dbReference type="RefSeq" id="WP_085124021.1">
    <property type="nucleotide sequence ID" value="NZ_FWZX01000015.1"/>
</dbReference>
<name>A0A1Y6C391_9PROT</name>
<feature type="region of interest" description="Disordered" evidence="1">
    <location>
        <begin position="155"/>
        <end position="186"/>
    </location>
</feature>
<dbReference type="AlphaFoldDB" id="A0A1Y6C391"/>
<reference evidence="2 3" key="1">
    <citation type="submission" date="2017-04" db="EMBL/GenBank/DDBJ databases">
        <authorList>
            <person name="Afonso C.L."/>
            <person name="Miller P.J."/>
            <person name="Scott M.A."/>
            <person name="Spackman E."/>
            <person name="Goraichik I."/>
            <person name="Dimitrov K.M."/>
            <person name="Suarez D.L."/>
            <person name="Swayne D.E."/>
        </authorList>
    </citation>
    <scope>NUCLEOTIDE SEQUENCE [LARGE SCALE GENOMIC DNA]</scope>
    <source>
        <strain evidence="2 3">USBA 355</strain>
    </source>
</reference>
<gene>
    <name evidence="2" type="ORF">SAMN05428998_11557</name>
</gene>
<dbReference type="Pfam" id="PF02620">
    <property type="entry name" value="YceD"/>
    <property type="match status" value="1"/>
</dbReference>
<dbReference type="EMBL" id="FWZX01000015">
    <property type="protein sequence ID" value="SMF43411.1"/>
    <property type="molecule type" value="Genomic_DNA"/>
</dbReference>
<proteinExistence type="predicted"/>
<evidence type="ECO:0000313" key="2">
    <source>
        <dbReference type="EMBL" id="SMF43411.1"/>
    </source>
</evidence>
<organism evidence="2 3">
    <name type="scientific">Tistlia consotensis USBA 355</name>
    <dbReference type="NCBI Taxonomy" id="560819"/>
    <lineage>
        <taxon>Bacteria</taxon>
        <taxon>Pseudomonadati</taxon>
        <taxon>Pseudomonadota</taxon>
        <taxon>Alphaproteobacteria</taxon>
        <taxon>Rhodospirillales</taxon>
        <taxon>Rhodovibrionaceae</taxon>
        <taxon>Tistlia</taxon>
    </lineage>
</organism>
<dbReference type="InterPro" id="IPR003772">
    <property type="entry name" value="YceD"/>
</dbReference>
<protein>
    <submittedName>
        <fullName evidence="2">Uncharacterized metal-binding protein YceD, DUF177 family</fullName>
    </submittedName>
</protein>
<evidence type="ECO:0000313" key="3">
    <source>
        <dbReference type="Proteomes" id="UP000192917"/>
    </source>
</evidence>
<evidence type="ECO:0000256" key="1">
    <source>
        <dbReference type="SAM" id="MobiDB-lite"/>
    </source>
</evidence>
<sequence length="186" mass="19967">MSQGDPASGAAGEFSRPFNLRELGERPVRREVEADAHERAALAERFGLIGLERLVGELTLRRLRGGSVVRVTGRLSAAATQRCVVTLGPVPAVLDEGFELDFQPAGGQDAAEVVLDAEVDEPEPLEGDRLDLGELVAQQFALALDPYPRAPGAELVQRDWGASDEEEVPSDNPFAALASLKDRGQR</sequence>
<dbReference type="STRING" id="560819.SAMN05428998_11557"/>
<dbReference type="Proteomes" id="UP000192917">
    <property type="component" value="Unassembled WGS sequence"/>
</dbReference>
<accession>A0A1Y6C391</accession>
<keyword evidence="3" id="KW-1185">Reference proteome</keyword>